<protein>
    <submittedName>
        <fullName evidence="2">DUF2975 domain-containing protein</fullName>
    </submittedName>
</protein>
<name>A0ABT1T463_9SPHI</name>
<reference evidence="2 3" key="1">
    <citation type="submission" date="2022-07" db="EMBL/GenBank/DDBJ databases">
        <title>Mucilaginibacter sp. JC4.</title>
        <authorList>
            <person name="Le V."/>
            <person name="Ko S.-R."/>
            <person name="Ahn C.-Y."/>
            <person name="Oh H.-M."/>
        </authorList>
    </citation>
    <scope>NUCLEOTIDE SEQUENCE [LARGE SCALE GENOMIC DNA]</scope>
    <source>
        <strain evidence="2 3">JC4</strain>
    </source>
</reference>
<dbReference type="Proteomes" id="UP001204376">
    <property type="component" value="Unassembled WGS sequence"/>
</dbReference>
<dbReference type="InterPro" id="IPR021354">
    <property type="entry name" value="DUF2975"/>
</dbReference>
<evidence type="ECO:0000313" key="2">
    <source>
        <dbReference type="EMBL" id="MCQ6959388.1"/>
    </source>
</evidence>
<evidence type="ECO:0000313" key="3">
    <source>
        <dbReference type="Proteomes" id="UP001204376"/>
    </source>
</evidence>
<dbReference type="EMBL" id="JANHOH010000003">
    <property type="protein sequence ID" value="MCQ6959388.1"/>
    <property type="molecule type" value="Genomic_DNA"/>
</dbReference>
<proteinExistence type="predicted"/>
<accession>A0ABT1T463</accession>
<feature type="transmembrane region" description="Helical" evidence="1">
    <location>
        <begin position="177"/>
        <end position="195"/>
    </location>
</feature>
<comment type="caution">
    <text evidence="2">The sequence shown here is derived from an EMBL/GenBank/DDBJ whole genome shotgun (WGS) entry which is preliminary data.</text>
</comment>
<dbReference type="RefSeq" id="WP_256539584.1">
    <property type="nucleotide sequence ID" value="NZ_JANHOH010000003.1"/>
</dbReference>
<dbReference type="Pfam" id="PF11188">
    <property type="entry name" value="DUF2975"/>
    <property type="match status" value="1"/>
</dbReference>
<sequence>MKTTSWLLTTIRVILNICWYFNIALALFAFCVLTWKISTSDFTEFSNPVKYPLNPTTINLQSLTPYVDHITLQQDQATIKMNLKNTFSHVATAYFFLIAFEVLVMSIIYQLRKFFDTIKYNMPFTYDNVRRLKITALCFALFTVLNILLGISSAVILKTSVKDMNLMNMVWEQSFSGLILGAVIYIMADVFKYGFELQKENGEFV</sequence>
<keyword evidence="3" id="KW-1185">Reference proteome</keyword>
<evidence type="ECO:0000256" key="1">
    <source>
        <dbReference type="SAM" id="Phobius"/>
    </source>
</evidence>
<gene>
    <name evidence="2" type="ORF">NPE20_15535</name>
</gene>
<keyword evidence="1" id="KW-0472">Membrane</keyword>
<keyword evidence="1" id="KW-0812">Transmembrane</keyword>
<feature type="transmembrane region" description="Helical" evidence="1">
    <location>
        <begin position="132"/>
        <end position="157"/>
    </location>
</feature>
<feature type="transmembrane region" description="Helical" evidence="1">
    <location>
        <begin position="12"/>
        <end position="35"/>
    </location>
</feature>
<keyword evidence="1" id="KW-1133">Transmembrane helix</keyword>
<feature type="transmembrane region" description="Helical" evidence="1">
    <location>
        <begin position="91"/>
        <end position="111"/>
    </location>
</feature>
<organism evidence="2 3">
    <name type="scientific">Mucilaginibacter aquariorum</name>
    <dbReference type="NCBI Taxonomy" id="2967225"/>
    <lineage>
        <taxon>Bacteria</taxon>
        <taxon>Pseudomonadati</taxon>
        <taxon>Bacteroidota</taxon>
        <taxon>Sphingobacteriia</taxon>
        <taxon>Sphingobacteriales</taxon>
        <taxon>Sphingobacteriaceae</taxon>
        <taxon>Mucilaginibacter</taxon>
    </lineage>
</organism>